<dbReference type="Pfam" id="PF01168">
    <property type="entry name" value="Ala_racemase_N"/>
    <property type="match status" value="1"/>
</dbReference>
<dbReference type="Proteomes" id="UP001474120">
    <property type="component" value="Unassembled WGS sequence"/>
</dbReference>
<dbReference type="Gene3D" id="3.20.20.10">
    <property type="entry name" value="Alanine racemase"/>
    <property type="match status" value="1"/>
</dbReference>
<comment type="caution">
    <text evidence="6">The sequence shown here is derived from an EMBL/GenBank/DDBJ whole genome shotgun (WGS) entry which is preliminary data.</text>
</comment>
<dbReference type="PRINTS" id="PR00992">
    <property type="entry name" value="ALARACEMASE"/>
</dbReference>
<evidence type="ECO:0000256" key="3">
    <source>
        <dbReference type="ARBA" id="ARBA00023235"/>
    </source>
</evidence>
<reference evidence="6 7" key="1">
    <citation type="submission" date="2024-04" db="EMBL/GenBank/DDBJ databases">
        <title>whole genome sequencing of Lutimonas vermicola strain IMCC1616.</title>
        <authorList>
            <person name="Bae S.S."/>
        </authorList>
    </citation>
    <scope>NUCLEOTIDE SEQUENCE [LARGE SCALE GENOMIC DNA]</scope>
    <source>
        <strain evidence="6 7">IMCC1616</strain>
    </source>
</reference>
<dbReference type="InterPro" id="IPR009006">
    <property type="entry name" value="Ala_racemase/Decarboxylase_C"/>
</dbReference>
<keyword evidence="3 4" id="KW-0413">Isomerase</keyword>
<feature type="modified residue" description="N6-(pyridoxal phosphate)lysine" evidence="4">
    <location>
        <position position="37"/>
    </location>
</feature>
<dbReference type="NCBIfam" id="TIGR00492">
    <property type="entry name" value="alr"/>
    <property type="match status" value="1"/>
</dbReference>
<keyword evidence="2 4" id="KW-0663">Pyridoxal phosphate</keyword>
<dbReference type="GO" id="GO:0008784">
    <property type="term" value="F:alanine racemase activity"/>
    <property type="evidence" value="ECO:0007669"/>
    <property type="project" value="UniProtKB-EC"/>
</dbReference>
<feature type="active site" description="Proton acceptor; specific for D-alanine" evidence="4">
    <location>
        <position position="37"/>
    </location>
</feature>
<proteinExistence type="inferred from homology"/>
<comment type="pathway">
    <text evidence="4">Amino-acid biosynthesis; D-alanine biosynthesis; D-alanine from L-alanine: step 1/1.</text>
</comment>
<evidence type="ECO:0000256" key="2">
    <source>
        <dbReference type="ARBA" id="ARBA00022898"/>
    </source>
</evidence>
<dbReference type="InterPro" id="IPR029066">
    <property type="entry name" value="PLP-binding_barrel"/>
</dbReference>
<name>A0ABU9L5A4_9FLAO</name>
<comment type="similarity">
    <text evidence="4">Belongs to the alanine racemase family.</text>
</comment>
<dbReference type="HAMAP" id="MF_01201">
    <property type="entry name" value="Ala_racemase"/>
    <property type="match status" value="1"/>
</dbReference>
<dbReference type="RefSeq" id="WP_342161046.1">
    <property type="nucleotide sequence ID" value="NZ_JBCDNA010000003.1"/>
</dbReference>
<feature type="active site" description="Proton acceptor; specific for L-alanine" evidence="4">
    <location>
        <position position="263"/>
    </location>
</feature>
<evidence type="ECO:0000313" key="7">
    <source>
        <dbReference type="Proteomes" id="UP001474120"/>
    </source>
</evidence>
<protein>
    <recommendedName>
        <fullName evidence="4">Alanine racemase</fullName>
        <ecNumber evidence="4">5.1.1.1</ecNumber>
    </recommendedName>
</protein>
<dbReference type="InterPro" id="IPR001608">
    <property type="entry name" value="Ala_racemase_N"/>
</dbReference>
<dbReference type="CDD" id="cd00430">
    <property type="entry name" value="PLPDE_III_AR"/>
    <property type="match status" value="1"/>
</dbReference>
<comment type="catalytic activity">
    <reaction evidence="4">
        <text>L-alanine = D-alanine</text>
        <dbReference type="Rhea" id="RHEA:20249"/>
        <dbReference type="ChEBI" id="CHEBI:57416"/>
        <dbReference type="ChEBI" id="CHEBI:57972"/>
        <dbReference type="EC" id="5.1.1.1"/>
    </reaction>
</comment>
<dbReference type="PANTHER" id="PTHR30511">
    <property type="entry name" value="ALANINE RACEMASE"/>
    <property type="match status" value="1"/>
</dbReference>
<dbReference type="InterPro" id="IPR011079">
    <property type="entry name" value="Ala_racemase_C"/>
</dbReference>
<dbReference type="SMART" id="SM01005">
    <property type="entry name" value="Ala_racemase_C"/>
    <property type="match status" value="1"/>
</dbReference>
<evidence type="ECO:0000256" key="1">
    <source>
        <dbReference type="ARBA" id="ARBA00001933"/>
    </source>
</evidence>
<dbReference type="SUPFAM" id="SSF51419">
    <property type="entry name" value="PLP-binding barrel"/>
    <property type="match status" value="1"/>
</dbReference>
<comment type="cofactor">
    <cofactor evidence="1 4">
        <name>pyridoxal 5'-phosphate</name>
        <dbReference type="ChEBI" id="CHEBI:597326"/>
    </cofactor>
</comment>
<dbReference type="InterPro" id="IPR000821">
    <property type="entry name" value="Ala_racemase"/>
</dbReference>
<feature type="domain" description="Alanine racemase C-terminal" evidence="5">
    <location>
        <begin position="242"/>
        <end position="366"/>
    </location>
</feature>
<dbReference type="SUPFAM" id="SSF50621">
    <property type="entry name" value="Alanine racemase C-terminal domain-like"/>
    <property type="match status" value="1"/>
</dbReference>
<dbReference type="EMBL" id="JBCDNA010000003">
    <property type="protein sequence ID" value="MEL4456882.1"/>
    <property type="molecule type" value="Genomic_DNA"/>
</dbReference>
<organism evidence="6 7">
    <name type="scientific">Lutimonas vermicola</name>
    <dbReference type="NCBI Taxonomy" id="414288"/>
    <lineage>
        <taxon>Bacteria</taxon>
        <taxon>Pseudomonadati</taxon>
        <taxon>Bacteroidota</taxon>
        <taxon>Flavobacteriia</taxon>
        <taxon>Flavobacteriales</taxon>
        <taxon>Flavobacteriaceae</taxon>
        <taxon>Lutimonas</taxon>
    </lineage>
</organism>
<dbReference type="PANTHER" id="PTHR30511:SF0">
    <property type="entry name" value="ALANINE RACEMASE, CATABOLIC-RELATED"/>
    <property type="match status" value="1"/>
</dbReference>
<accession>A0ABU9L5A4</accession>
<gene>
    <name evidence="6" type="primary">alr</name>
    <name evidence="6" type="ORF">AABB81_13310</name>
</gene>
<feature type="binding site" evidence="4">
    <location>
        <position position="312"/>
    </location>
    <ligand>
        <name>substrate</name>
    </ligand>
</feature>
<dbReference type="Pfam" id="PF00842">
    <property type="entry name" value="Ala_racemase_C"/>
    <property type="match status" value="1"/>
</dbReference>
<dbReference type="Gene3D" id="2.40.37.10">
    <property type="entry name" value="Lyase, Ornithine Decarboxylase, Chain A, domain 1"/>
    <property type="match status" value="1"/>
</dbReference>
<evidence type="ECO:0000313" key="6">
    <source>
        <dbReference type="EMBL" id="MEL4456882.1"/>
    </source>
</evidence>
<feature type="binding site" evidence="4">
    <location>
        <position position="135"/>
    </location>
    <ligand>
        <name>substrate</name>
    </ligand>
</feature>
<dbReference type="EC" id="5.1.1.1" evidence="4"/>
<comment type="function">
    <text evidence="4">Catalyzes the interconversion of L-alanine and D-alanine. May also act on other amino acids.</text>
</comment>
<evidence type="ECO:0000259" key="5">
    <source>
        <dbReference type="SMART" id="SM01005"/>
    </source>
</evidence>
<sequence length="366" mass="41232">MNNNPTVLEIRLSSIEHNLNFFRSKLQNSTKILAVVKASGYGSDAVAVARFLEELKIDYFAVAYTDEGIALRNSGIKTPILVLHPQLENLGLIIQYNLEPNLYSKKIFLAFLELSKEYGILEYPIHLKFNTGLNRLGFKELDIPFLLHHLKDQPTLLLKSIFSHLAASEDRNERDYTLNQIDSFRSIAESFERTLGFKPMMHMSNTSGILNYPEAHFDMVRLGLGLYGFSNDPGFNSKLKNVLSLKSVISQIHEIDKNESVGYNKGFTAKKQMRTATIPLGHADGFFRSLGQGKVFVKIHGNKAPIIGNICMDMAMIDVSDIDCEEGDQVIIFDSQQEILELAFQADTISYEILTALGGRIRRVIH</sequence>
<evidence type="ECO:0000256" key="4">
    <source>
        <dbReference type="HAMAP-Rule" id="MF_01201"/>
    </source>
</evidence>
<keyword evidence="7" id="KW-1185">Reference proteome</keyword>